<dbReference type="AlphaFoldDB" id="A0A2Z7AKQ9"/>
<keyword evidence="3" id="KW-0255">Endonuclease</keyword>
<keyword evidence="4" id="KW-0378">Hydrolase</keyword>
<dbReference type="InterPro" id="IPR033130">
    <property type="entry name" value="RNase_T2_His_AS_2"/>
</dbReference>
<dbReference type="OrthoDB" id="435754at2759"/>
<dbReference type="Pfam" id="PF00445">
    <property type="entry name" value="Ribonuclease_T2"/>
    <property type="match status" value="1"/>
</dbReference>
<feature type="chain" id="PRO_5016340278" evidence="9">
    <location>
        <begin position="23"/>
        <end position="494"/>
    </location>
</feature>
<evidence type="ECO:0000256" key="9">
    <source>
        <dbReference type="SAM" id="SignalP"/>
    </source>
</evidence>
<feature type="active site" evidence="7">
    <location>
        <position position="121"/>
    </location>
</feature>
<keyword evidence="11" id="KW-1185">Reference proteome</keyword>
<dbReference type="GO" id="GO:0033897">
    <property type="term" value="F:ribonuclease T2 activity"/>
    <property type="evidence" value="ECO:0007669"/>
    <property type="project" value="InterPro"/>
</dbReference>
<dbReference type="GO" id="GO:0003723">
    <property type="term" value="F:RNA binding"/>
    <property type="evidence" value="ECO:0007669"/>
    <property type="project" value="InterPro"/>
</dbReference>
<dbReference type="PROSITE" id="PS00531">
    <property type="entry name" value="RNASE_T2_2"/>
    <property type="match status" value="1"/>
</dbReference>
<dbReference type="InterPro" id="IPR033697">
    <property type="entry name" value="Ribonuclease_T2_eukaryotic"/>
</dbReference>
<dbReference type="PANTHER" id="PTHR11240:SF72">
    <property type="entry name" value="RIBONUCLEASE 1"/>
    <property type="match status" value="1"/>
</dbReference>
<protein>
    <submittedName>
        <fullName evidence="10">Ribonuclease t2</fullName>
    </submittedName>
</protein>
<dbReference type="SUPFAM" id="SSF55895">
    <property type="entry name" value="Ribonuclease Rh-like"/>
    <property type="match status" value="1"/>
</dbReference>
<dbReference type="GO" id="GO:0005576">
    <property type="term" value="C:extracellular region"/>
    <property type="evidence" value="ECO:0007669"/>
    <property type="project" value="TreeGrafter"/>
</dbReference>
<dbReference type="FunFam" id="3.90.730.10:FF:000003">
    <property type="entry name" value="Ribonuclease 3"/>
    <property type="match status" value="1"/>
</dbReference>
<sequence length="494" mass="54670">MNGSSILIKLLLLQSLSVLSLGQDFDFFYFVLQAMQWPGSYCDTKQSCCYPTTGKPDADFGIHGLWPNYKDGSYPSNCDPNDPFDQSKISDLISRMQQNWPTLACPSGSGSTFWAHEWDKHGTCSETVLDQHGYFGSALNLKAKLDLLQILQSAGINPDGGYYSLSSIKSVIQSATGYSPWIECNVDESGNSQLYQIYFCIDTSGSNFITCPVLPHGKCDSTVEAFRQLPCWRLGAWLRPVSRGNRHFTVGGGRLRQSGPRPEGRLLRQPALEGLTRSARTETPRKVGRNKFRRGRRRRKAAILERGGAAHLDARRLATSPHDPLGITDSACKNQLVVVSVQYDPFNPYIPIRSTIIGKSRVVIDPIAMHTSWRSNSDIASVTSIGYPRMSASDESSTTMHRLLHASGSHPLQPPNDPKTNQYNQDLGLIHSTNGNHLESPNEGSSIDHQVTIYLHAQNITMFPTNETWYFASQILVSSSGGLILILTAQSTRN</sequence>
<keyword evidence="9" id="KW-0732">Signal</keyword>
<reference evidence="10 11" key="1">
    <citation type="journal article" date="2015" name="Proc. Natl. Acad. Sci. U.S.A.">
        <title>The resurrection genome of Boea hygrometrica: A blueprint for survival of dehydration.</title>
        <authorList>
            <person name="Xiao L."/>
            <person name="Yang G."/>
            <person name="Zhang L."/>
            <person name="Yang X."/>
            <person name="Zhao S."/>
            <person name="Ji Z."/>
            <person name="Zhou Q."/>
            <person name="Hu M."/>
            <person name="Wang Y."/>
            <person name="Chen M."/>
            <person name="Xu Y."/>
            <person name="Jin H."/>
            <person name="Xiao X."/>
            <person name="Hu G."/>
            <person name="Bao F."/>
            <person name="Hu Y."/>
            <person name="Wan P."/>
            <person name="Li L."/>
            <person name="Deng X."/>
            <person name="Kuang T."/>
            <person name="Xiang C."/>
            <person name="Zhu J.K."/>
            <person name="Oliver M.J."/>
            <person name="He Y."/>
        </authorList>
    </citation>
    <scope>NUCLEOTIDE SEQUENCE [LARGE SCALE GENOMIC DNA]</scope>
    <source>
        <strain evidence="11">cv. XS01</strain>
    </source>
</reference>
<dbReference type="InterPro" id="IPR036430">
    <property type="entry name" value="RNase_T2-like_sf"/>
</dbReference>
<proteinExistence type="inferred from homology"/>
<dbReference type="CDD" id="cd01061">
    <property type="entry name" value="RNase_T2_euk"/>
    <property type="match status" value="1"/>
</dbReference>
<feature type="signal peptide" evidence="9">
    <location>
        <begin position="1"/>
        <end position="22"/>
    </location>
</feature>
<dbReference type="InterPro" id="IPR018188">
    <property type="entry name" value="RNase_T2_His_AS_1"/>
</dbReference>
<evidence type="ECO:0000256" key="8">
    <source>
        <dbReference type="RuleBase" id="RU004328"/>
    </source>
</evidence>
<evidence type="ECO:0000256" key="7">
    <source>
        <dbReference type="PIRSR" id="PIRSR633697-1"/>
    </source>
</evidence>
<dbReference type="Gene3D" id="3.90.730.10">
    <property type="entry name" value="Ribonuclease T2-like"/>
    <property type="match status" value="1"/>
</dbReference>
<evidence type="ECO:0000256" key="6">
    <source>
        <dbReference type="ARBA" id="ARBA00023239"/>
    </source>
</evidence>
<dbReference type="Proteomes" id="UP000250235">
    <property type="component" value="Unassembled WGS sequence"/>
</dbReference>
<dbReference type="PROSITE" id="PS00530">
    <property type="entry name" value="RNASE_T2_1"/>
    <property type="match status" value="1"/>
</dbReference>
<dbReference type="EMBL" id="KV014478">
    <property type="protein sequence ID" value="KZV22056.1"/>
    <property type="molecule type" value="Genomic_DNA"/>
</dbReference>
<evidence type="ECO:0000256" key="1">
    <source>
        <dbReference type="ARBA" id="ARBA00007469"/>
    </source>
</evidence>
<evidence type="ECO:0000313" key="11">
    <source>
        <dbReference type="Proteomes" id="UP000250235"/>
    </source>
</evidence>
<organism evidence="10 11">
    <name type="scientific">Dorcoceras hygrometricum</name>
    <dbReference type="NCBI Taxonomy" id="472368"/>
    <lineage>
        <taxon>Eukaryota</taxon>
        <taxon>Viridiplantae</taxon>
        <taxon>Streptophyta</taxon>
        <taxon>Embryophyta</taxon>
        <taxon>Tracheophyta</taxon>
        <taxon>Spermatophyta</taxon>
        <taxon>Magnoliopsida</taxon>
        <taxon>eudicotyledons</taxon>
        <taxon>Gunneridae</taxon>
        <taxon>Pentapetalae</taxon>
        <taxon>asterids</taxon>
        <taxon>lamiids</taxon>
        <taxon>Lamiales</taxon>
        <taxon>Gesneriaceae</taxon>
        <taxon>Didymocarpoideae</taxon>
        <taxon>Trichosporeae</taxon>
        <taxon>Loxocarpinae</taxon>
        <taxon>Dorcoceras</taxon>
    </lineage>
</organism>
<gene>
    <name evidence="10" type="ORF">F511_39535</name>
</gene>
<feature type="active site" evidence="7">
    <location>
        <position position="63"/>
    </location>
</feature>
<keyword evidence="2" id="KW-0540">Nuclease</keyword>
<dbReference type="PANTHER" id="PTHR11240">
    <property type="entry name" value="RIBONUCLEASE T2"/>
    <property type="match status" value="1"/>
</dbReference>
<keyword evidence="5" id="KW-1015">Disulfide bond</keyword>
<dbReference type="GO" id="GO:0016787">
    <property type="term" value="F:hydrolase activity"/>
    <property type="evidence" value="ECO:0007669"/>
    <property type="project" value="UniProtKB-KW"/>
</dbReference>
<accession>A0A2Z7AKQ9</accession>
<evidence type="ECO:0000256" key="4">
    <source>
        <dbReference type="ARBA" id="ARBA00022801"/>
    </source>
</evidence>
<name>A0A2Z7AKQ9_9LAMI</name>
<evidence type="ECO:0000256" key="3">
    <source>
        <dbReference type="ARBA" id="ARBA00022759"/>
    </source>
</evidence>
<dbReference type="GO" id="GO:0006401">
    <property type="term" value="P:RNA catabolic process"/>
    <property type="evidence" value="ECO:0007669"/>
    <property type="project" value="TreeGrafter"/>
</dbReference>
<feature type="active site" evidence="7">
    <location>
        <position position="117"/>
    </location>
</feature>
<evidence type="ECO:0000256" key="5">
    <source>
        <dbReference type="ARBA" id="ARBA00023157"/>
    </source>
</evidence>
<evidence type="ECO:0000256" key="2">
    <source>
        <dbReference type="ARBA" id="ARBA00022722"/>
    </source>
</evidence>
<comment type="similarity">
    <text evidence="1 8">Belongs to the RNase T2 family.</text>
</comment>
<dbReference type="InterPro" id="IPR001568">
    <property type="entry name" value="RNase_T2-like"/>
</dbReference>
<keyword evidence="6" id="KW-0456">Lyase</keyword>
<evidence type="ECO:0000313" key="10">
    <source>
        <dbReference type="EMBL" id="KZV22056.1"/>
    </source>
</evidence>